<evidence type="ECO:0000313" key="2">
    <source>
        <dbReference type="Proteomes" id="UP000184364"/>
    </source>
</evidence>
<dbReference type="AlphaFoldDB" id="A0A1M7IZJ7"/>
<protein>
    <submittedName>
        <fullName evidence="1">Uncharacterized protein</fullName>
    </submittedName>
</protein>
<dbReference type="InterPro" id="IPR058074">
    <property type="entry name" value="Bacteriocin-like"/>
</dbReference>
<sequence length="64" mass="6849">MKNFKKLSRNNLKNVAGSGPFQMDNSVGEKSCTRCVTCKNGLRSCATDTLGNCDCAQSLAQSIC</sequence>
<name>A0A1M7IZJ7_9FLAO</name>
<dbReference type="EMBL" id="FRAV01000049">
    <property type="protein sequence ID" value="SHM46118.1"/>
    <property type="molecule type" value="Genomic_DNA"/>
</dbReference>
<proteinExistence type="predicted"/>
<organism evidence="1 2">
    <name type="scientific">Chryseobacterium polytrichastri</name>
    <dbReference type="NCBI Taxonomy" id="1302687"/>
    <lineage>
        <taxon>Bacteria</taxon>
        <taxon>Pseudomonadati</taxon>
        <taxon>Bacteroidota</taxon>
        <taxon>Flavobacteriia</taxon>
        <taxon>Flavobacteriales</taxon>
        <taxon>Weeksellaceae</taxon>
        <taxon>Chryseobacterium group</taxon>
        <taxon>Chryseobacterium</taxon>
    </lineage>
</organism>
<dbReference type="Proteomes" id="UP000184364">
    <property type="component" value="Unassembled WGS sequence"/>
</dbReference>
<keyword evidence="2" id="KW-1185">Reference proteome</keyword>
<dbReference type="NCBIfam" id="NF047798">
    <property type="entry name" value="leader_Chryseo"/>
    <property type="match status" value="1"/>
</dbReference>
<reference evidence="2" key="1">
    <citation type="submission" date="2016-11" db="EMBL/GenBank/DDBJ databases">
        <authorList>
            <person name="Varghese N."/>
            <person name="Submissions S."/>
        </authorList>
    </citation>
    <scope>NUCLEOTIDE SEQUENCE [LARGE SCALE GENOMIC DNA]</scope>
    <source>
        <strain evidence="2">DSM 26899</strain>
    </source>
</reference>
<gene>
    <name evidence="1" type="ORF">SAMN05444267_104911</name>
</gene>
<accession>A0A1M7IZJ7</accession>
<evidence type="ECO:0000313" key="1">
    <source>
        <dbReference type="EMBL" id="SHM46118.1"/>
    </source>
</evidence>
<dbReference type="STRING" id="1302687.SAMN05444267_104911"/>